<dbReference type="RefSeq" id="WP_089408594.1">
    <property type="nucleotide sequence ID" value="NZ_FZOU01000003.1"/>
</dbReference>
<dbReference type="OrthoDB" id="123223at2"/>
<accession>A0A239JA90</accession>
<gene>
    <name evidence="2" type="ORF">SAMN05421770_103514</name>
</gene>
<feature type="region of interest" description="Disordered" evidence="1">
    <location>
        <begin position="1"/>
        <end position="28"/>
    </location>
</feature>
<name>A0A239JA90_9BACT</name>
<evidence type="ECO:0000313" key="3">
    <source>
        <dbReference type="Proteomes" id="UP000198356"/>
    </source>
</evidence>
<evidence type="ECO:0000313" key="2">
    <source>
        <dbReference type="EMBL" id="SNT02760.1"/>
    </source>
</evidence>
<sequence>MSTAPFPGSFVSPLRSNTASPGDLPMLRPVTVRRRGNPQQGHALETLGHAIEYLTDTRMFSIGDTAERARAEAEAVQIMMRASRAVFEECAEFVPLHTRIARRLQAAMPEWMRFLD</sequence>
<organism evidence="2 3">
    <name type="scientific">Granulicella rosea</name>
    <dbReference type="NCBI Taxonomy" id="474952"/>
    <lineage>
        <taxon>Bacteria</taxon>
        <taxon>Pseudomonadati</taxon>
        <taxon>Acidobacteriota</taxon>
        <taxon>Terriglobia</taxon>
        <taxon>Terriglobales</taxon>
        <taxon>Acidobacteriaceae</taxon>
        <taxon>Granulicella</taxon>
    </lineage>
</organism>
<dbReference type="AlphaFoldDB" id="A0A239JA90"/>
<evidence type="ECO:0000256" key="1">
    <source>
        <dbReference type="SAM" id="MobiDB-lite"/>
    </source>
</evidence>
<keyword evidence="3" id="KW-1185">Reference proteome</keyword>
<protein>
    <submittedName>
        <fullName evidence="2">Uncharacterized protein</fullName>
    </submittedName>
</protein>
<proteinExistence type="predicted"/>
<dbReference type="EMBL" id="FZOU01000003">
    <property type="protein sequence ID" value="SNT02760.1"/>
    <property type="molecule type" value="Genomic_DNA"/>
</dbReference>
<dbReference type="Proteomes" id="UP000198356">
    <property type="component" value="Unassembled WGS sequence"/>
</dbReference>
<reference evidence="2 3" key="1">
    <citation type="submission" date="2017-06" db="EMBL/GenBank/DDBJ databases">
        <authorList>
            <person name="Kim H.J."/>
            <person name="Triplett B.A."/>
        </authorList>
    </citation>
    <scope>NUCLEOTIDE SEQUENCE [LARGE SCALE GENOMIC DNA]</scope>
    <source>
        <strain evidence="2 3">DSM 18704</strain>
    </source>
</reference>